<dbReference type="EMBL" id="MU865989">
    <property type="protein sequence ID" value="KAK4443634.1"/>
    <property type="molecule type" value="Genomic_DNA"/>
</dbReference>
<name>A0AAV9G6C7_9PEZI</name>
<keyword evidence="3" id="KW-1185">Reference proteome</keyword>
<proteinExistence type="predicted"/>
<reference evidence="2" key="2">
    <citation type="submission" date="2023-05" db="EMBL/GenBank/DDBJ databases">
        <authorList>
            <consortium name="Lawrence Berkeley National Laboratory"/>
            <person name="Steindorff A."/>
            <person name="Hensen N."/>
            <person name="Bonometti L."/>
            <person name="Westerberg I."/>
            <person name="Brannstrom I.O."/>
            <person name="Guillou S."/>
            <person name="Cros-Aarteil S."/>
            <person name="Calhoun S."/>
            <person name="Haridas S."/>
            <person name="Kuo A."/>
            <person name="Mondo S."/>
            <person name="Pangilinan J."/>
            <person name="Riley R."/>
            <person name="Labutti K."/>
            <person name="Andreopoulos B."/>
            <person name="Lipzen A."/>
            <person name="Chen C."/>
            <person name="Yanf M."/>
            <person name="Daum C."/>
            <person name="Ng V."/>
            <person name="Clum A."/>
            <person name="Ohm R."/>
            <person name="Martin F."/>
            <person name="Silar P."/>
            <person name="Natvig D."/>
            <person name="Lalanne C."/>
            <person name="Gautier V."/>
            <person name="Ament-Velasquez S.L."/>
            <person name="Kruys A."/>
            <person name="Hutchinson M.I."/>
            <person name="Powell A.J."/>
            <person name="Barry K."/>
            <person name="Miller A.N."/>
            <person name="Grigoriev I.V."/>
            <person name="Debuchy R."/>
            <person name="Gladieux P."/>
            <person name="Thoren M.H."/>
            <person name="Johannesson H."/>
        </authorList>
    </citation>
    <scope>NUCLEOTIDE SEQUENCE</scope>
    <source>
        <strain evidence="2">PSN243</strain>
    </source>
</reference>
<keyword evidence="1" id="KW-0812">Transmembrane</keyword>
<dbReference type="InterPro" id="IPR021514">
    <property type="entry name" value="DUF3176"/>
</dbReference>
<dbReference type="Proteomes" id="UP001321760">
    <property type="component" value="Unassembled WGS sequence"/>
</dbReference>
<dbReference type="AlphaFoldDB" id="A0AAV9G6C7"/>
<comment type="caution">
    <text evidence="2">The sequence shown here is derived from an EMBL/GenBank/DDBJ whole genome shotgun (WGS) entry which is preliminary data.</text>
</comment>
<evidence type="ECO:0000313" key="2">
    <source>
        <dbReference type="EMBL" id="KAK4443634.1"/>
    </source>
</evidence>
<keyword evidence="1" id="KW-1133">Transmembrane helix</keyword>
<dbReference type="PANTHER" id="PTHR35394:SF5">
    <property type="entry name" value="DUF3176 DOMAIN-CONTAINING PROTEIN"/>
    <property type="match status" value="1"/>
</dbReference>
<dbReference type="PANTHER" id="PTHR35394">
    <property type="entry name" value="DUF3176 DOMAIN-CONTAINING PROTEIN"/>
    <property type="match status" value="1"/>
</dbReference>
<keyword evidence="1" id="KW-0472">Membrane</keyword>
<accession>A0AAV9G6C7</accession>
<protein>
    <submittedName>
        <fullName evidence="2">Uncharacterized protein</fullName>
    </submittedName>
</protein>
<evidence type="ECO:0000256" key="1">
    <source>
        <dbReference type="SAM" id="Phobius"/>
    </source>
</evidence>
<evidence type="ECO:0000313" key="3">
    <source>
        <dbReference type="Proteomes" id="UP001321760"/>
    </source>
</evidence>
<sequence>MLLSLASMTAMVAILICYDAKVFPYVPGDISLNAIIAILSTISKSSLIFSVSTVIGQLKWDWYEREPRGLSDLETFDKASRGPLGAVQLLFGKTISVRSIASIRAVITILALAIDPFVQQVAGTAQLESYVDSDDAWTERQTKPVEYRDSDSSYQEMLNHLNGAVWNDAAAYDRRAKCPSGNCRFESFETVEFCVKKENVTDLAAMKFNCSVGFNRETFNGLLDRWMRYGAEDSETEYCEVLLPAEDRPYLTYPVKLSIRTSNPALPATKSPDTRVHLTIHYPLSIITRSFTRDREPTGASEEFFLLEAGQANQAGYVGRPGLGVPSEVASFIPWFTGNPLRLEWAYLTFCERRRSVSTRNGATTSILTSTRPGFFSRTQFPPIRSDRDTKTSPDWAWYRCWSPDANDASRADFNITPTAMSFCYLDFDDEQWGEDLSSLLEGQRSVEGILSGTSTELLRILDGKGRGKLGFNFRSAPIALHDRVRNRTLGDTMEGIAAALNNLSLTLTQEPPIRGQARLLTTVVAVRWHWLILPLGTEVLGWILLLIAMYQKRGVAGLWKDSLLAVLYHGLDSDDGTLDGQNPRR</sequence>
<gene>
    <name evidence="2" type="ORF">QBC34DRAFT_476700</name>
</gene>
<dbReference type="Pfam" id="PF11374">
    <property type="entry name" value="DUF3176"/>
    <property type="match status" value="1"/>
</dbReference>
<reference evidence="2" key="1">
    <citation type="journal article" date="2023" name="Mol. Phylogenet. Evol.">
        <title>Genome-scale phylogeny and comparative genomics of the fungal order Sordariales.</title>
        <authorList>
            <person name="Hensen N."/>
            <person name="Bonometti L."/>
            <person name="Westerberg I."/>
            <person name="Brannstrom I.O."/>
            <person name="Guillou S."/>
            <person name="Cros-Aarteil S."/>
            <person name="Calhoun S."/>
            <person name="Haridas S."/>
            <person name="Kuo A."/>
            <person name="Mondo S."/>
            <person name="Pangilinan J."/>
            <person name="Riley R."/>
            <person name="LaButti K."/>
            <person name="Andreopoulos B."/>
            <person name="Lipzen A."/>
            <person name="Chen C."/>
            <person name="Yan M."/>
            <person name="Daum C."/>
            <person name="Ng V."/>
            <person name="Clum A."/>
            <person name="Steindorff A."/>
            <person name="Ohm R.A."/>
            <person name="Martin F."/>
            <person name="Silar P."/>
            <person name="Natvig D.O."/>
            <person name="Lalanne C."/>
            <person name="Gautier V."/>
            <person name="Ament-Velasquez S.L."/>
            <person name="Kruys A."/>
            <person name="Hutchinson M.I."/>
            <person name="Powell A.J."/>
            <person name="Barry K."/>
            <person name="Miller A.N."/>
            <person name="Grigoriev I.V."/>
            <person name="Debuchy R."/>
            <person name="Gladieux P."/>
            <person name="Hiltunen Thoren M."/>
            <person name="Johannesson H."/>
        </authorList>
    </citation>
    <scope>NUCLEOTIDE SEQUENCE</scope>
    <source>
        <strain evidence="2">PSN243</strain>
    </source>
</reference>
<organism evidence="2 3">
    <name type="scientific">Podospora aff. communis PSN243</name>
    <dbReference type="NCBI Taxonomy" id="3040156"/>
    <lineage>
        <taxon>Eukaryota</taxon>
        <taxon>Fungi</taxon>
        <taxon>Dikarya</taxon>
        <taxon>Ascomycota</taxon>
        <taxon>Pezizomycotina</taxon>
        <taxon>Sordariomycetes</taxon>
        <taxon>Sordariomycetidae</taxon>
        <taxon>Sordariales</taxon>
        <taxon>Podosporaceae</taxon>
        <taxon>Podospora</taxon>
    </lineage>
</organism>
<feature type="transmembrane region" description="Helical" evidence="1">
    <location>
        <begin position="529"/>
        <end position="551"/>
    </location>
</feature>